<accession>A0A9D1KBL4</accession>
<evidence type="ECO:0000256" key="7">
    <source>
        <dbReference type="SAM" id="Phobius"/>
    </source>
</evidence>
<protein>
    <submittedName>
        <fullName evidence="8">Lipopolysaccharide biosynthesis protein</fullName>
    </submittedName>
</protein>
<evidence type="ECO:0000313" key="8">
    <source>
        <dbReference type="EMBL" id="HIT38458.1"/>
    </source>
</evidence>
<keyword evidence="5 7" id="KW-1133">Transmembrane helix</keyword>
<keyword evidence="3" id="KW-1003">Cell membrane</keyword>
<feature type="transmembrane region" description="Helical" evidence="7">
    <location>
        <begin position="365"/>
        <end position="385"/>
    </location>
</feature>
<dbReference type="CDD" id="cd13127">
    <property type="entry name" value="MATE_tuaB_like"/>
    <property type="match status" value="1"/>
</dbReference>
<dbReference type="InterPro" id="IPR050833">
    <property type="entry name" value="Poly_Biosynth_Transport"/>
</dbReference>
<keyword evidence="6 7" id="KW-0472">Membrane</keyword>
<feature type="transmembrane region" description="Helical" evidence="7">
    <location>
        <begin position="320"/>
        <end position="344"/>
    </location>
</feature>
<comment type="subcellular location">
    <subcellularLocation>
        <location evidence="1">Cell membrane</location>
        <topology evidence="1">Multi-pass membrane protein</topology>
    </subcellularLocation>
</comment>
<dbReference type="AlphaFoldDB" id="A0A9D1KBL4"/>
<reference evidence="8" key="1">
    <citation type="submission" date="2020-10" db="EMBL/GenBank/DDBJ databases">
        <authorList>
            <person name="Gilroy R."/>
        </authorList>
    </citation>
    <scope>NUCLEOTIDE SEQUENCE</scope>
    <source>
        <strain evidence="8">21143</strain>
    </source>
</reference>
<comment type="caution">
    <text evidence="8">The sequence shown here is derived from an EMBL/GenBank/DDBJ whole genome shotgun (WGS) entry which is preliminary data.</text>
</comment>
<organism evidence="8 9">
    <name type="scientific">Candidatus Caccoplasma intestinavium</name>
    <dbReference type="NCBI Taxonomy" id="2840716"/>
    <lineage>
        <taxon>Bacteria</taxon>
        <taxon>Pseudomonadati</taxon>
        <taxon>Bacteroidota</taxon>
        <taxon>Bacteroidia</taxon>
        <taxon>Bacteroidales</taxon>
        <taxon>Bacteroidaceae</taxon>
        <taxon>Bacteroidaceae incertae sedis</taxon>
        <taxon>Candidatus Caccoplasma</taxon>
    </lineage>
</organism>
<evidence type="ECO:0000256" key="1">
    <source>
        <dbReference type="ARBA" id="ARBA00004651"/>
    </source>
</evidence>
<feature type="transmembrane region" description="Helical" evidence="7">
    <location>
        <begin position="81"/>
        <end position="104"/>
    </location>
</feature>
<reference evidence="8" key="2">
    <citation type="journal article" date="2021" name="PeerJ">
        <title>Extensive microbial diversity within the chicken gut microbiome revealed by metagenomics and culture.</title>
        <authorList>
            <person name="Gilroy R."/>
            <person name="Ravi A."/>
            <person name="Getino M."/>
            <person name="Pursley I."/>
            <person name="Horton D.L."/>
            <person name="Alikhan N.F."/>
            <person name="Baker D."/>
            <person name="Gharbi K."/>
            <person name="Hall N."/>
            <person name="Watson M."/>
            <person name="Adriaenssens E.M."/>
            <person name="Foster-Nyarko E."/>
            <person name="Jarju S."/>
            <person name="Secka A."/>
            <person name="Antonio M."/>
            <person name="Oren A."/>
            <person name="Chaudhuri R.R."/>
            <person name="La Ragione R."/>
            <person name="Hildebrand F."/>
            <person name="Pallen M.J."/>
        </authorList>
    </citation>
    <scope>NUCLEOTIDE SEQUENCE</scope>
    <source>
        <strain evidence="8">21143</strain>
    </source>
</reference>
<gene>
    <name evidence="8" type="ORF">IAD06_00235</name>
</gene>
<keyword evidence="4 7" id="KW-0812">Transmembrane</keyword>
<name>A0A9D1KBL4_9BACT</name>
<comment type="similarity">
    <text evidence="2">Belongs to the polysaccharide synthase family.</text>
</comment>
<evidence type="ECO:0000256" key="2">
    <source>
        <dbReference type="ARBA" id="ARBA00007430"/>
    </source>
</evidence>
<evidence type="ECO:0000256" key="3">
    <source>
        <dbReference type="ARBA" id="ARBA00022475"/>
    </source>
</evidence>
<dbReference type="Pfam" id="PF13440">
    <property type="entry name" value="Polysacc_synt_3"/>
    <property type="match status" value="1"/>
</dbReference>
<evidence type="ECO:0000256" key="5">
    <source>
        <dbReference type="ARBA" id="ARBA00022989"/>
    </source>
</evidence>
<dbReference type="GO" id="GO:0005886">
    <property type="term" value="C:plasma membrane"/>
    <property type="evidence" value="ECO:0007669"/>
    <property type="project" value="UniProtKB-SubCell"/>
</dbReference>
<feature type="transmembrane region" description="Helical" evidence="7">
    <location>
        <begin position="46"/>
        <end position="69"/>
    </location>
</feature>
<dbReference type="PANTHER" id="PTHR30250:SF10">
    <property type="entry name" value="LIPOPOLYSACCHARIDE BIOSYNTHESIS PROTEIN WZXC"/>
    <property type="match status" value="1"/>
</dbReference>
<feature type="transmembrane region" description="Helical" evidence="7">
    <location>
        <begin position="289"/>
        <end position="308"/>
    </location>
</feature>
<sequence>MSDTLKKRTLNALVWSFIDKCGQQLLYFISGIILANLLTPEDYGKIGVLTLFITLSGILVDSGFGSALIRKKKATETDYSTIFFFNLAISVFFYLILFFAAPLIADFFEIPSLTLIARILFISIIFQGFGLIQQVRLTKHIAFTHLARINIIAILAGSTVAIVYAYRGGGVWALVIQQLLITLLRTILLWVYGHWYPTVVFSPKSIREFLAYSSHLIGTGVLNAVYNNIYPMLIGKGYSTASVGFYTQAHRFQEIPSSLVATIFRSVAFPVLSTINDEPERMIRIFGKYIRTISFFIFPVMVLFIVIAEPLVLVLLSEKWAAAIPFLQRLCIAGAFSPFIILYYDLFNTIGRSDINLKTEIVKKILLTVGIFFCFGKGIIALIWLWVAYTLASLAASMWLGQHFTSYRATRFVRDIIPCLLLSVFAGIIAWGVFLSCTSLLGRLIAPLLVFTAVYLLGTYTARVEIWKEFFKWKTERNK</sequence>
<dbReference type="Proteomes" id="UP000886722">
    <property type="component" value="Unassembled WGS sequence"/>
</dbReference>
<proteinExistence type="inferred from homology"/>
<feature type="transmembrane region" description="Helical" evidence="7">
    <location>
        <begin position="12"/>
        <end position="34"/>
    </location>
</feature>
<dbReference type="EMBL" id="DVKT01000001">
    <property type="protein sequence ID" value="HIT38458.1"/>
    <property type="molecule type" value="Genomic_DNA"/>
</dbReference>
<feature type="transmembrane region" description="Helical" evidence="7">
    <location>
        <begin position="440"/>
        <end position="462"/>
    </location>
</feature>
<feature type="transmembrane region" description="Helical" evidence="7">
    <location>
        <begin position="416"/>
        <end position="434"/>
    </location>
</feature>
<evidence type="ECO:0000256" key="4">
    <source>
        <dbReference type="ARBA" id="ARBA00022692"/>
    </source>
</evidence>
<dbReference type="PANTHER" id="PTHR30250">
    <property type="entry name" value="PST FAMILY PREDICTED COLANIC ACID TRANSPORTER"/>
    <property type="match status" value="1"/>
</dbReference>
<evidence type="ECO:0000313" key="9">
    <source>
        <dbReference type="Proteomes" id="UP000886722"/>
    </source>
</evidence>
<feature type="transmembrane region" description="Helical" evidence="7">
    <location>
        <begin position="145"/>
        <end position="166"/>
    </location>
</feature>
<feature type="transmembrane region" description="Helical" evidence="7">
    <location>
        <begin position="172"/>
        <end position="192"/>
    </location>
</feature>
<feature type="transmembrane region" description="Helical" evidence="7">
    <location>
        <begin position="110"/>
        <end position="133"/>
    </location>
</feature>
<evidence type="ECO:0000256" key="6">
    <source>
        <dbReference type="ARBA" id="ARBA00023136"/>
    </source>
</evidence>